<keyword evidence="8" id="KW-0732">Signal</keyword>
<evidence type="ECO:0000256" key="7">
    <source>
        <dbReference type="ARBA" id="ARBA00023326"/>
    </source>
</evidence>
<dbReference type="InterPro" id="IPR029070">
    <property type="entry name" value="Chitinase_insertion_sf"/>
</dbReference>
<keyword evidence="12" id="KW-1185">Reference proteome</keyword>
<dbReference type="InterPro" id="IPR036508">
    <property type="entry name" value="Chitin-bd_dom_sf"/>
</dbReference>
<keyword evidence="7" id="KW-0624">Polysaccharide degradation</keyword>
<evidence type="ECO:0000256" key="5">
    <source>
        <dbReference type="ARBA" id="ARBA00023024"/>
    </source>
</evidence>
<dbReference type="GO" id="GO:0000272">
    <property type="term" value="P:polysaccharide catabolic process"/>
    <property type="evidence" value="ECO:0007669"/>
    <property type="project" value="UniProtKB-KW"/>
</dbReference>
<evidence type="ECO:0000256" key="2">
    <source>
        <dbReference type="ARBA" id="ARBA00009121"/>
    </source>
</evidence>
<evidence type="ECO:0000259" key="9">
    <source>
        <dbReference type="PROSITE" id="PS50940"/>
    </source>
</evidence>
<comment type="similarity">
    <text evidence="2">Belongs to the glycosyl hydrolase 18 family. Chitinase class II subfamily.</text>
</comment>
<evidence type="ECO:0000313" key="12">
    <source>
        <dbReference type="Proteomes" id="UP000265120"/>
    </source>
</evidence>
<evidence type="ECO:0000256" key="3">
    <source>
        <dbReference type="ARBA" id="ARBA00012729"/>
    </source>
</evidence>
<dbReference type="SUPFAM" id="SSF54556">
    <property type="entry name" value="Chitinase insertion domain"/>
    <property type="match status" value="1"/>
</dbReference>
<dbReference type="SMART" id="SM00494">
    <property type="entry name" value="ChtBD2"/>
    <property type="match status" value="2"/>
</dbReference>
<dbReference type="Gene3D" id="3.20.20.80">
    <property type="entry name" value="Glycosidases"/>
    <property type="match status" value="2"/>
</dbReference>
<dbReference type="EC" id="3.2.1.14" evidence="3"/>
<dbReference type="PROSITE" id="PS51910">
    <property type="entry name" value="GH18_2"/>
    <property type="match status" value="1"/>
</dbReference>
<dbReference type="InterPro" id="IPR011583">
    <property type="entry name" value="Chitinase_II/V-like_cat"/>
</dbReference>
<dbReference type="Pfam" id="PF00704">
    <property type="entry name" value="Glyco_hydro_18"/>
    <property type="match status" value="1"/>
</dbReference>
<dbReference type="InterPro" id="IPR050314">
    <property type="entry name" value="Glycosyl_Hydrlase_18"/>
</dbReference>
<dbReference type="PANTHER" id="PTHR11177:SF317">
    <property type="entry name" value="CHITINASE 12-RELATED"/>
    <property type="match status" value="1"/>
</dbReference>
<dbReference type="STRING" id="244447.ENSCSEP00000030370"/>
<keyword evidence="4" id="KW-0147">Chitin-binding</keyword>
<organism evidence="11 12">
    <name type="scientific">Cynoglossus semilaevis</name>
    <name type="common">Tongue sole</name>
    <dbReference type="NCBI Taxonomy" id="244447"/>
    <lineage>
        <taxon>Eukaryota</taxon>
        <taxon>Metazoa</taxon>
        <taxon>Chordata</taxon>
        <taxon>Craniata</taxon>
        <taxon>Vertebrata</taxon>
        <taxon>Euteleostomi</taxon>
        <taxon>Actinopterygii</taxon>
        <taxon>Neopterygii</taxon>
        <taxon>Teleostei</taxon>
        <taxon>Neoteleostei</taxon>
        <taxon>Acanthomorphata</taxon>
        <taxon>Carangaria</taxon>
        <taxon>Pleuronectiformes</taxon>
        <taxon>Pleuronectoidei</taxon>
        <taxon>Cynoglossidae</taxon>
        <taxon>Cynoglossinae</taxon>
        <taxon>Cynoglossus</taxon>
    </lineage>
</organism>
<dbReference type="GO" id="GO:0008843">
    <property type="term" value="F:endochitinase activity"/>
    <property type="evidence" value="ECO:0007669"/>
    <property type="project" value="UniProtKB-EC"/>
</dbReference>
<dbReference type="SUPFAM" id="SSF57625">
    <property type="entry name" value="Invertebrate chitin-binding proteins"/>
    <property type="match status" value="2"/>
</dbReference>
<dbReference type="InterPro" id="IPR017853">
    <property type="entry name" value="GH"/>
</dbReference>
<dbReference type="OMA" id="SAYNIVC"/>
<evidence type="ECO:0000313" key="11">
    <source>
        <dbReference type="Ensembl" id="ENSCSEP00000030370.1"/>
    </source>
</evidence>
<protein>
    <recommendedName>
        <fullName evidence="3">chitinase</fullName>
        <ecNumber evidence="3">3.2.1.14</ecNumber>
    </recommendedName>
</protein>
<reference evidence="11" key="2">
    <citation type="submission" date="2025-08" db="UniProtKB">
        <authorList>
            <consortium name="Ensembl"/>
        </authorList>
    </citation>
    <scope>IDENTIFICATION</scope>
</reference>
<evidence type="ECO:0000259" key="10">
    <source>
        <dbReference type="PROSITE" id="PS51910"/>
    </source>
</evidence>
<feature type="signal peptide" evidence="8">
    <location>
        <begin position="1"/>
        <end position="20"/>
    </location>
</feature>
<dbReference type="KEGG" id="csem:103385337"/>
<dbReference type="GeneTree" id="ENSGT00940000161149"/>
<evidence type="ECO:0000256" key="8">
    <source>
        <dbReference type="SAM" id="SignalP"/>
    </source>
</evidence>
<dbReference type="InParanoid" id="A0A3P8X0B8"/>
<evidence type="ECO:0000256" key="1">
    <source>
        <dbReference type="ARBA" id="ARBA00000822"/>
    </source>
</evidence>
<evidence type="ECO:0000256" key="4">
    <source>
        <dbReference type="ARBA" id="ARBA00022669"/>
    </source>
</evidence>
<sequence length="513" mass="55752">MGRFILFAGLCLVAASVASAYNIVCYVNIDAQSRTAPWNFDPATHFSGAQCTHMVVAYADIGDSNNLIEQSAGDTTFYSSVTDLKNSNADLKVLLAVGGPGFDATKFSGVATDANKGTFSTNVISFLRTNQFDGLMLDWRFPETDEKDAFTALCQQLSDDFDSDTTSGDSLLLGAAVSGDPVLMNDIYDIPALDNHLDFINIMAYDFYNVAYGVVRHHAPLSPGILDTQDFAHWNAEDAMIFWRNRGATTEKLLMGVAAYGRTFTLSSQQFNDIGASASGTGDAGDYTNEAGLLSYFEICSGFPSTQMKWSDEHQVPYAFDGDQWVGYDDAASAELKATFVINYSFGGVAVWSLDLDDYLGQCSSQAYPIVHGLFTTLEADVSTITFTTAAETQTTCPSSDLYRGCVGQENGQYSVPGYPRCFYNCWDGIAFLQQCPLDLVFNEDCACCDHDDTNVPTGGTGADFCQNMDDGIYAKTDNPAQYNHCAHGVTYIRDCPQNTVYSTSCQCCDHAT</sequence>
<dbReference type="Gene3D" id="3.10.50.10">
    <property type="match status" value="1"/>
</dbReference>
<proteinExistence type="inferred from homology"/>
<dbReference type="Proteomes" id="UP000265120">
    <property type="component" value="Chromosome 10"/>
</dbReference>
<dbReference type="SUPFAM" id="SSF51445">
    <property type="entry name" value="(Trans)glycosidases"/>
    <property type="match status" value="1"/>
</dbReference>
<name>A0A3P8X0B8_CYNSE</name>
<dbReference type="GO" id="GO:0006032">
    <property type="term" value="P:chitin catabolic process"/>
    <property type="evidence" value="ECO:0007669"/>
    <property type="project" value="UniProtKB-KW"/>
</dbReference>
<dbReference type="GO" id="GO:0008061">
    <property type="term" value="F:chitin binding"/>
    <property type="evidence" value="ECO:0007669"/>
    <property type="project" value="UniProtKB-KW"/>
</dbReference>
<dbReference type="Pfam" id="PF01607">
    <property type="entry name" value="CBM_14"/>
    <property type="match status" value="2"/>
</dbReference>
<feature type="chain" id="PRO_5018300934" description="chitinase" evidence="8">
    <location>
        <begin position="21"/>
        <end position="513"/>
    </location>
</feature>
<reference evidence="11 12" key="1">
    <citation type="journal article" date="2014" name="Nat. Genet.">
        <title>Whole-genome sequence of a flatfish provides insights into ZW sex chromosome evolution and adaptation to a benthic lifestyle.</title>
        <authorList>
            <person name="Chen S."/>
            <person name="Zhang G."/>
            <person name="Shao C."/>
            <person name="Huang Q."/>
            <person name="Liu G."/>
            <person name="Zhang P."/>
            <person name="Song W."/>
            <person name="An N."/>
            <person name="Chalopin D."/>
            <person name="Volff J.N."/>
            <person name="Hong Y."/>
            <person name="Li Q."/>
            <person name="Sha Z."/>
            <person name="Zhou H."/>
            <person name="Xie M."/>
            <person name="Yu Q."/>
            <person name="Liu Y."/>
            <person name="Xiang H."/>
            <person name="Wang N."/>
            <person name="Wu K."/>
            <person name="Yang C."/>
            <person name="Zhou Q."/>
            <person name="Liao X."/>
            <person name="Yang L."/>
            <person name="Hu Q."/>
            <person name="Zhang J."/>
            <person name="Meng L."/>
            <person name="Jin L."/>
            <person name="Tian Y."/>
            <person name="Lian J."/>
            <person name="Yang J."/>
            <person name="Miao G."/>
            <person name="Liu S."/>
            <person name="Liang Z."/>
            <person name="Yan F."/>
            <person name="Li Y."/>
            <person name="Sun B."/>
            <person name="Zhang H."/>
            <person name="Zhang J."/>
            <person name="Zhu Y."/>
            <person name="Du M."/>
            <person name="Zhao Y."/>
            <person name="Schartl M."/>
            <person name="Tang Q."/>
            <person name="Wang J."/>
        </authorList>
    </citation>
    <scope>NUCLEOTIDE SEQUENCE</scope>
</reference>
<dbReference type="PANTHER" id="PTHR11177">
    <property type="entry name" value="CHITINASE"/>
    <property type="match status" value="1"/>
</dbReference>
<keyword evidence="5" id="KW-0146">Chitin degradation</keyword>
<evidence type="ECO:0000256" key="6">
    <source>
        <dbReference type="ARBA" id="ARBA00023157"/>
    </source>
</evidence>
<feature type="domain" description="GH18" evidence="10">
    <location>
        <begin position="21"/>
        <end position="381"/>
    </location>
</feature>
<dbReference type="OrthoDB" id="76388at2759"/>
<dbReference type="GO" id="GO:0005576">
    <property type="term" value="C:extracellular region"/>
    <property type="evidence" value="ECO:0007669"/>
    <property type="project" value="InterPro"/>
</dbReference>
<dbReference type="GeneID" id="103385337"/>
<dbReference type="AlphaFoldDB" id="A0A3P8X0B8"/>
<comment type="catalytic activity">
    <reaction evidence="1">
        <text>Random endo-hydrolysis of N-acetyl-beta-D-glucosaminide (1-&gt;4)-beta-linkages in chitin and chitodextrins.</text>
        <dbReference type="EC" id="3.2.1.14"/>
    </reaction>
</comment>
<dbReference type="InterPro" id="IPR001223">
    <property type="entry name" value="Glyco_hydro18_cat"/>
</dbReference>
<dbReference type="PROSITE" id="PS50940">
    <property type="entry name" value="CHIT_BIND_II"/>
    <property type="match status" value="1"/>
</dbReference>
<dbReference type="InterPro" id="IPR002557">
    <property type="entry name" value="Chitin-bd_dom"/>
</dbReference>
<keyword evidence="7" id="KW-0119">Carbohydrate metabolism</keyword>
<keyword evidence="6" id="KW-1015">Disulfide bond</keyword>
<dbReference type="SMART" id="SM00636">
    <property type="entry name" value="Glyco_18"/>
    <property type="match status" value="1"/>
</dbReference>
<accession>A0A3P8X0B8</accession>
<dbReference type="Ensembl" id="ENSCSET00000030775.1">
    <property type="protein sequence ID" value="ENSCSEP00000030370.1"/>
    <property type="gene ID" value="ENSCSEG00000019449.1"/>
</dbReference>
<reference evidence="11" key="3">
    <citation type="submission" date="2025-09" db="UniProtKB">
        <authorList>
            <consortium name="Ensembl"/>
        </authorList>
    </citation>
    <scope>IDENTIFICATION</scope>
</reference>
<feature type="domain" description="Chitin-binding type-2" evidence="9">
    <location>
        <begin position="463"/>
        <end position="513"/>
    </location>
</feature>
<dbReference type="RefSeq" id="XP_024915305.1">
    <property type="nucleotide sequence ID" value="XM_025059537.1"/>
</dbReference>
<dbReference type="FunFam" id="3.10.50.10:FF:000001">
    <property type="entry name" value="Chitinase 3-like 1"/>
    <property type="match status" value="1"/>
</dbReference>